<feature type="signal peptide" evidence="4">
    <location>
        <begin position="1"/>
        <end position="18"/>
    </location>
</feature>
<sequence>MKLSSITFILFAAGTSFASPAPLEKRASITDKATIGFATLNGGTTGGGSTTPVTVTTLDALRKAVSGNSAKVILVSVTTLDALRKAVSGNSAKVILVSGIIRGAETVKVGSNTSVIGKSGAALEGVGISIGAVSNVILRNVKISKVLAEHGDAIGVAASNRVWIDHVEVFSDRTHDKDYYDGLIDITKGSYGVSVTYSYLHDHYKTSLVGASDSLEDTDKALRVTYAFNKWANLGSRTPSFRFGKGHVFNNYFTNLNDGINTRVGAELLVQNNVFESVGKPLYSTDNGYANASGNDFGGKSNAALSTSWNAVGYSYSLTATSLVKSAVDSNAGATLSF</sequence>
<dbReference type="Gene3D" id="2.160.20.10">
    <property type="entry name" value="Single-stranded right-handed beta-helix, Pectin lyase-like"/>
    <property type="match status" value="2"/>
</dbReference>
<evidence type="ECO:0000256" key="1">
    <source>
        <dbReference type="ARBA" id="ARBA00010980"/>
    </source>
</evidence>
<dbReference type="GO" id="GO:0030570">
    <property type="term" value="F:pectate lyase activity"/>
    <property type="evidence" value="ECO:0007669"/>
    <property type="project" value="InterPro"/>
</dbReference>
<comment type="subcellular location">
    <subcellularLocation>
        <location evidence="3">Secreted</location>
    </subcellularLocation>
</comment>
<reference evidence="6" key="1">
    <citation type="submission" date="2021-01" db="EMBL/GenBank/DDBJ databases">
        <authorList>
            <person name="Kaushik A."/>
        </authorList>
    </citation>
    <scope>NUCLEOTIDE SEQUENCE</scope>
    <source>
        <strain evidence="6">AG4-RS23</strain>
    </source>
</reference>
<dbReference type="SMART" id="SM00656">
    <property type="entry name" value="Amb_all"/>
    <property type="match status" value="1"/>
</dbReference>
<feature type="chain" id="PRO_5034765215" description="Pectate lyase domain-containing protein" evidence="4">
    <location>
        <begin position="19"/>
        <end position="338"/>
    </location>
</feature>
<dbReference type="EMBL" id="CAJMWY010001783">
    <property type="protein sequence ID" value="CAE6475314.1"/>
    <property type="molecule type" value="Genomic_DNA"/>
</dbReference>
<evidence type="ECO:0000256" key="4">
    <source>
        <dbReference type="SAM" id="SignalP"/>
    </source>
</evidence>
<dbReference type="InterPro" id="IPR011050">
    <property type="entry name" value="Pectin_lyase_fold/virulence"/>
</dbReference>
<dbReference type="GO" id="GO:0005576">
    <property type="term" value="C:extracellular region"/>
    <property type="evidence" value="ECO:0007669"/>
    <property type="project" value="UniProtKB-SubCell"/>
</dbReference>
<dbReference type="PANTHER" id="PTHR31683">
    <property type="entry name" value="PECTATE LYASE 18-RELATED"/>
    <property type="match status" value="1"/>
</dbReference>
<accession>A0A8H3CAG4</accession>
<keyword evidence="2 3" id="KW-0456">Lyase</keyword>
<keyword evidence="3" id="KW-0119">Carbohydrate metabolism</keyword>
<evidence type="ECO:0000313" key="6">
    <source>
        <dbReference type="EMBL" id="CAE6475314.1"/>
    </source>
</evidence>
<dbReference type="InterPro" id="IPR012334">
    <property type="entry name" value="Pectin_lyas_fold"/>
</dbReference>
<comment type="similarity">
    <text evidence="1 3">Belongs to the polysaccharide lyase 1 family.</text>
</comment>
<organism evidence="6 7">
    <name type="scientific">Rhizoctonia solani</name>
    <dbReference type="NCBI Taxonomy" id="456999"/>
    <lineage>
        <taxon>Eukaryota</taxon>
        <taxon>Fungi</taxon>
        <taxon>Dikarya</taxon>
        <taxon>Basidiomycota</taxon>
        <taxon>Agaricomycotina</taxon>
        <taxon>Agaricomycetes</taxon>
        <taxon>Cantharellales</taxon>
        <taxon>Ceratobasidiaceae</taxon>
        <taxon>Rhizoctonia</taxon>
    </lineage>
</organism>
<dbReference type="SUPFAM" id="SSF51126">
    <property type="entry name" value="Pectin lyase-like"/>
    <property type="match status" value="1"/>
</dbReference>
<dbReference type="InterPro" id="IPR045032">
    <property type="entry name" value="PEL"/>
</dbReference>
<evidence type="ECO:0000259" key="5">
    <source>
        <dbReference type="SMART" id="SM00656"/>
    </source>
</evidence>
<dbReference type="Proteomes" id="UP000663861">
    <property type="component" value="Unassembled WGS sequence"/>
</dbReference>
<dbReference type="InterPro" id="IPR002022">
    <property type="entry name" value="Pec_lyase"/>
</dbReference>
<proteinExistence type="inferred from homology"/>
<evidence type="ECO:0000256" key="3">
    <source>
        <dbReference type="RuleBase" id="RU361173"/>
    </source>
</evidence>
<keyword evidence="3" id="KW-0624">Polysaccharide degradation</keyword>
<name>A0A8H3CAG4_9AGAM</name>
<protein>
    <recommendedName>
        <fullName evidence="5">Pectate lyase domain-containing protein</fullName>
    </recommendedName>
</protein>
<feature type="domain" description="Pectate lyase" evidence="5">
    <location>
        <begin position="70"/>
        <end position="281"/>
    </location>
</feature>
<dbReference type="GO" id="GO:0000272">
    <property type="term" value="P:polysaccharide catabolic process"/>
    <property type="evidence" value="ECO:0007669"/>
    <property type="project" value="UniProtKB-KW"/>
</dbReference>
<dbReference type="Pfam" id="PF00544">
    <property type="entry name" value="Pectate_lyase_4"/>
    <property type="match status" value="1"/>
</dbReference>
<keyword evidence="4" id="KW-0732">Signal</keyword>
<evidence type="ECO:0000313" key="7">
    <source>
        <dbReference type="Proteomes" id="UP000663861"/>
    </source>
</evidence>
<dbReference type="AlphaFoldDB" id="A0A8H3CAG4"/>
<comment type="caution">
    <text evidence="6">The sequence shown here is derived from an EMBL/GenBank/DDBJ whole genome shotgun (WGS) entry which is preliminary data.</text>
</comment>
<keyword evidence="3" id="KW-0964">Secreted</keyword>
<gene>
    <name evidence="6" type="ORF">RDB_LOCUS89389</name>
</gene>
<dbReference type="PANTHER" id="PTHR31683:SF18">
    <property type="entry name" value="PECTATE LYASE 21-RELATED"/>
    <property type="match status" value="1"/>
</dbReference>
<evidence type="ECO:0000256" key="2">
    <source>
        <dbReference type="ARBA" id="ARBA00023239"/>
    </source>
</evidence>